<dbReference type="Pfam" id="PF15337">
    <property type="entry name" value="Vasculin"/>
    <property type="match status" value="1"/>
</dbReference>
<evidence type="ECO:0000256" key="3">
    <source>
        <dbReference type="ARBA" id="ARBA00023015"/>
    </source>
</evidence>
<comment type="similarity">
    <text evidence="2">Belongs to the vasculin family.</text>
</comment>
<gene>
    <name evidence="7" type="ORF">OCBIM_22032492mg</name>
</gene>
<evidence type="ECO:0000256" key="5">
    <source>
        <dbReference type="ARBA" id="ARBA00023163"/>
    </source>
</evidence>
<proteinExistence type="inferred from homology"/>
<keyword evidence="4" id="KW-0238">DNA-binding</keyword>
<protein>
    <submittedName>
        <fullName evidence="7">Uncharacterized protein</fullName>
    </submittedName>
</protein>
<reference evidence="7" key="1">
    <citation type="submission" date="2015-07" db="EMBL/GenBank/DDBJ databases">
        <title>MeaNS - Measles Nucleotide Surveillance Program.</title>
        <authorList>
            <person name="Tran T."/>
            <person name="Druce J."/>
        </authorList>
    </citation>
    <scope>NUCLEOTIDE SEQUENCE</scope>
    <source>
        <strain evidence="7">UCB-OBI-ISO-001</strain>
        <tissue evidence="7">Gonad</tissue>
    </source>
</reference>
<evidence type="ECO:0000256" key="6">
    <source>
        <dbReference type="ARBA" id="ARBA00023242"/>
    </source>
</evidence>
<comment type="subcellular location">
    <subcellularLocation>
        <location evidence="1">Nucleus</location>
    </subcellularLocation>
</comment>
<dbReference type="OrthoDB" id="8741226at2759"/>
<keyword evidence="6" id="KW-0539">Nucleus</keyword>
<evidence type="ECO:0000256" key="1">
    <source>
        <dbReference type="ARBA" id="ARBA00004123"/>
    </source>
</evidence>
<evidence type="ECO:0000256" key="2">
    <source>
        <dbReference type="ARBA" id="ARBA00010099"/>
    </source>
</evidence>
<dbReference type="GO" id="GO:0003723">
    <property type="term" value="F:RNA binding"/>
    <property type="evidence" value="ECO:0007669"/>
    <property type="project" value="InterPro"/>
</dbReference>
<dbReference type="GO" id="GO:0045893">
    <property type="term" value="P:positive regulation of DNA-templated transcription"/>
    <property type="evidence" value="ECO:0007669"/>
    <property type="project" value="InterPro"/>
</dbReference>
<dbReference type="PANTHER" id="PTHR14339:SF12">
    <property type="entry name" value="VASCULIN"/>
    <property type="match status" value="1"/>
</dbReference>
<keyword evidence="3" id="KW-0805">Transcription regulation</keyword>
<evidence type="ECO:0000256" key="4">
    <source>
        <dbReference type="ARBA" id="ARBA00023125"/>
    </source>
</evidence>
<dbReference type="GO" id="GO:0005634">
    <property type="term" value="C:nucleus"/>
    <property type="evidence" value="ECO:0007669"/>
    <property type="project" value="UniProtKB-SubCell"/>
</dbReference>
<dbReference type="InterPro" id="IPR028128">
    <property type="entry name" value="Vasculin_fam"/>
</dbReference>
<name>A0A0L8GJQ6_OCTBM</name>
<evidence type="ECO:0000313" key="7">
    <source>
        <dbReference type="EMBL" id="KOF77114.1"/>
    </source>
</evidence>
<dbReference type="PANTHER" id="PTHR14339">
    <property type="entry name" value="VASCULIN"/>
    <property type="match status" value="1"/>
</dbReference>
<dbReference type="GO" id="GO:0003677">
    <property type="term" value="F:DNA binding"/>
    <property type="evidence" value="ECO:0007669"/>
    <property type="project" value="UniProtKB-KW"/>
</dbReference>
<organism evidence="7">
    <name type="scientific">Octopus bimaculoides</name>
    <name type="common">California two-spotted octopus</name>
    <dbReference type="NCBI Taxonomy" id="37653"/>
    <lineage>
        <taxon>Eukaryota</taxon>
        <taxon>Metazoa</taxon>
        <taxon>Spiralia</taxon>
        <taxon>Lophotrochozoa</taxon>
        <taxon>Mollusca</taxon>
        <taxon>Cephalopoda</taxon>
        <taxon>Coleoidea</taxon>
        <taxon>Octopodiformes</taxon>
        <taxon>Octopoda</taxon>
        <taxon>Incirrata</taxon>
        <taxon>Octopodidae</taxon>
        <taxon>Octopus</taxon>
    </lineage>
</organism>
<dbReference type="AlphaFoldDB" id="A0A0L8GJQ6"/>
<dbReference type="EMBL" id="KQ421559">
    <property type="protein sequence ID" value="KOF77114.1"/>
    <property type="molecule type" value="Genomic_DNA"/>
</dbReference>
<accession>A0A0L8GJQ6</accession>
<keyword evidence="5" id="KW-0804">Transcription</keyword>
<sequence>MLCFQNYVCNSPQELVNGIDLLSMKDNSTSLLSSSLEAEQRLLREMGWNETEEEYVITEDDKKEFQKLTNQVS</sequence>
<dbReference type="GO" id="GO:0006351">
    <property type="term" value="P:DNA-templated transcription"/>
    <property type="evidence" value="ECO:0007669"/>
    <property type="project" value="InterPro"/>
</dbReference>